<dbReference type="Gene3D" id="1.20.1110.10">
    <property type="entry name" value="Calcium-transporting ATPase, transmembrane domain"/>
    <property type="match status" value="1"/>
</dbReference>
<dbReference type="SFLD" id="SFLDS00003">
    <property type="entry name" value="Haloacid_Dehalogenase"/>
    <property type="match status" value="1"/>
</dbReference>
<evidence type="ECO:0000313" key="12">
    <source>
        <dbReference type="EMBL" id="HFM97526.1"/>
    </source>
</evidence>
<name>A0A7C3KCT7_9CYAN</name>
<keyword evidence="9 10" id="KW-0472">Membrane</keyword>
<evidence type="ECO:0000256" key="5">
    <source>
        <dbReference type="ARBA" id="ARBA00022741"/>
    </source>
</evidence>
<dbReference type="GO" id="GO:0019829">
    <property type="term" value="F:ATPase-coupled monoatomic cation transmembrane transporter activity"/>
    <property type="evidence" value="ECO:0007669"/>
    <property type="project" value="TreeGrafter"/>
</dbReference>
<dbReference type="PRINTS" id="PR00119">
    <property type="entry name" value="CATATPASE"/>
</dbReference>
<dbReference type="GO" id="GO:1902600">
    <property type="term" value="P:proton transmembrane transport"/>
    <property type="evidence" value="ECO:0007669"/>
    <property type="project" value="TreeGrafter"/>
</dbReference>
<keyword evidence="4 10" id="KW-0812">Transmembrane</keyword>
<feature type="transmembrane region" description="Helical" evidence="10">
    <location>
        <begin position="83"/>
        <end position="100"/>
    </location>
</feature>
<dbReference type="InterPro" id="IPR006068">
    <property type="entry name" value="ATPase_P-typ_cation-transptr_C"/>
</dbReference>
<dbReference type="EMBL" id="DSRU01000088">
    <property type="protein sequence ID" value="HFM97526.1"/>
    <property type="molecule type" value="Genomic_DNA"/>
</dbReference>
<dbReference type="GO" id="GO:0005524">
    <property type="term" value="F:ATP binding"/>
    <property type="evidence" value="ECO:0007669"/>
    <property type="project" value="UniProtKB-KW"/>
</dbReference>
<dbReference type="NCBIfam" id="TIGR01494">
    <property type="entry name" value="ATPase_P-type"/>
    <property type="match status" value="2"/>
</dbReference>
<dbReference type="GO" id="GO:0016887">
    <property type="term" value="F:ATP hydrolysis activity"/>
    <property type="evidence" value="ECO:0007669"/>
    <property type="project" value="InterPro"/>
</dbReference>
<evidence type="ECO:0000256" key="7">
    <source>
        <dbReference type="ARBA" id="ARBA00022967"/>
    </source>
</evidence>
<dbReference type="PANTHER" id="PTHR43294:SF21">
    <property type="entry name" value="CATION TRANSPORTING ATPASE"/>
    <property type="match status" value="1"/>
</dbReference>
<dbReference type="InterPro" id="IPR059000">
    <property type="entry name" value="ATPase_P-type_domA"/>
</dbReference>
<keyword evidence="3" id="KW-1003">Cell membrane</keyword>
<evidence type="ECO:0000256" key="4">
    <source>
        <dbReference type="ARBA" id="ARBA00022692"/>
    </source>
</evidence>
<dbReference type="InterPro" id="IPR023298">
    <property type="entry name" value="ATPase_P-typ_TM_dom_sf"/>
</dbReference>
<protein>
    <submittedName>
        <fullName evidence="12">Cation-transporting P-type ATPase</fullName>
    </submittedName>
</protein>
<dbReference type="Pfam" id="PF08282">
    <property type="entry name" value="Hydrolase_3"/>
    <property type="match status" value="1"/>
</dbReference>
<evidence type="ECO:0000256" key="3">
    <source>
        <dbReference type="ARBA" id="ARBA00022475"/>
    </source>
</evidence>
<accession>A0A7C3KCT7</accession>
<dbReference type="PROSITE" id="PS00154">
    <property type="entry name" value="ATPASE_E1_E2"/>
    <property type="match status" value="1"/>
</dbReference>
<dbReference type="InterPro" id="IPR023214">
    <property type="entry name" value="HAD_sf"/>
</dbReference>
<dbReference type="AlphaFoldDB" id="A0A7C3KCT7"/>
<comment type="similarity">
    <text evidence="2">Belongs to the cation transport ATPase (P-type) (TC 3.A.3) family. Type IIA subfamily.</text>
</comment>
<feature type="transmembrane region" description="Helical" evidence="10">
    <location>
        <begin position="60"/>
        <end position="77"/>
    </location>
</feature>
<dbReference type="Gene3D" id="2.70.150.10">
    <property type="entry name" value="Calcium-transporting ATPase, cytoplasmic transduction domain A"/>
    <property type="match status" value="1"/>
</dbReference>
<dbReference type="Pfam" id="PF13246">
    <property type="entry name" value="Cation_ATPase"/>
    <property type="match status" value="1"/>
</dbReference>
<evidence type="ECO:0000256" key="2">
    <source>
        <dbReference type="ARBA" id="ARBA00005675"/>
    </source>
</evidence>
<organism evidence="12">
    <name type="scientific">Oscillatoriales cyanobacterium SpSt-418</name>
    <dbReference type="NCBI Taxonomy" id="2282169"/>
    <lineage>
        <taxon>Bacteria</taxon>
        <taxon>Bacillati</taxon>
        <taxon>Cyanobacteriota</taxon>
        <taxon>Cyanophyceae</taxon>
        <taxon>Oscillatoriophycideae</taxon>
        <taxon>Oscillatoriales</taxon>
    </lineage>
</organism>
<dbReference type="Pfam" id="PF00122">
    <property type="entry name" value="E1-E2_ATPase"/>
    <property type="match status" value="1"/>
</dbReference>
<evidence type="ECO:0000256" key="1">
    <source>
        <dbReference type="ARBA" id="ARBA00004651"/>
    </source>
</evidence>
<comment type="subcellular location">
    <subcellularLocation>
        <location evidence="1">Cell membrane</location>
        <topology evidence="1">Multi-pass membrane protein</topology>
    </subcellularLocation>
</comment>
<reference evidence="12" key="1">
    <citation type="journal article" date="2020" name="mSystems">
        <title>Genome- and Community-Level Interaction Insights into Carbon Utilization and Element Cycling Functions of Hydrothermarchaeota in Hydrothermal Sediment.</title>
        <authorList>
            <person name="Zhou Z."/>
            <person name="Liu Y."/>
            <person name="Xu W."/>
            <person name="Pan J."/>
            <person name="Luo Z.H."/>
            <person name="Li M."/>
        </authorList>
    </citation>
    <scope>NUCLEOTIDE SEQUENCE [LARGE SCALE GENOMIC DNA]</scope>
    <source>
        <strain evidence="12">SpSt-418</strain>
    </source>
</reference>
<dbReference type="SMART" id="SM00831">
    <property type="entry name" value="Cation_ATPase_N"/>
    <property type="match status" value="1"/>
</dbReference>
<evidence type="ECO:0000256" key="6">
    <source>
        <dbReference type="ARBA" id="ARBA00022840"/>
    </source>
</evidence>
<dbReference type="InterPro" id="IPR050510">
    <property type="entry name" value="Cation_transp_ATPase_P-type"/>
</dbReference>
<feature type="domain" description="Cation-transporting P-type ATPase N-terminal" evidence="11">
    <location>
        <begin position="7"/>
        <end position="80"/>
    </location>
</feature>
<feature type="transmembrane region" description="Helical" evidence="10">
    <location>
        <begin position="833"/>
        <end position="853"/>
    </location>
</feature>
<dbReference type="Gene3D" id="3.40.50.1000">
    <property type="entry name" value="HAD superfamily/HAD-like"/>
    <property type="match status" value="1"/>
</dbReference>
<dbReference type="SUPFAM" id="SSF81653">
    <property type="entry name" value="Calcium ATPase, transduction domain A"/>
    <property type="match status" value="1"/>
</dbReference>
<evidence type="ECO:0000256" key="8">
    <source>
        <dbReference type="ARBA" id="ARBA00022989"/>
    </source>
</evidence>
<dbReference type="Pfam" id="PF00689">
    <property type="entry name" value="Cation_ATPase_C"/>
    <property type="match status" value="1"/>
</dbReference>
<gene>
    <name evidence="12" type="ORF">ENR64_07110</name>
</gene>
<dbReference type="PRINTS" id="PR00121">
    <property type="entry name" value="NAKATPASE"/>
</dbReference>
<dbReference type="SUPFAM" id="SSF56784">
    <property type="entry name" value="HAD-like"/>
    <property type="match status" value="1"/>
</dbReference>
<dbReference type="InterPro" id="IPR004014">
    <property type="entry name" value="ATPase_P-typ_cation-transptr_N"/>
</dbReference>
<keyword evidence="6" id="KW-0067">ATP-binding</keyword>
<feature type="transmembrane region" description="Helical" evidence="10">
    <location>
        <begin position="297"/>
        <end position="322"/>
    </location>
</feature>
<dbReference type="InterPro" id="IPR036412">
    <property type="entry name" value="HAD-like_sf"/>
</dbReference>
<proteinExistence type="inferred from homology"/>
<dbReference type="InterPro" id="IPR001757">
    <property type="entry name" value="P_typ_ATPase"/>
</dbReference>
<keyword evidence="7" id="KW-1278">Translocase</keyword>
<feature type="transmembrane region" description="Helical" evidence="10">
    <location>
        <begin position="954"/>
        <end position="970"/>
    </location>
</feature>
<comment type="caution">
    <text evidence="12">The sequence shown here is derived from an EMBL/GenBank/DDBJ whole genome shotgun (WGS) entry which is preliminary data.</text>
</comment>
<evidence type="ECO:0000259" key="11">
    <source>
        <dbReference type="SMART" id="SM00831"/>
    </source>
</evidence>
<dbReference type="InterPro" id="IPR008250">
    <property type="entry name" value="ATPase_P-typ_transduc_dom_A_sf"/>
</dbReference>
<dbReference type="SFLD" id="SFLDG00002">
    <property type="entry name" value="C1.7:_P-type_atpase_like"/>
    <property type="match status" value="1"/>
</dbReference>
<dbReference type="FunFam" id="3.40.50.1000:FF:000083">
    <property type="entry name" value="Sodium/potassium-transporting ATPase subunit alpha"/>
    <property type="match status" value="1"/>
</dbReference>
<dbReference type="Gene3D" id="3.40.1110.10">
    <property type="entry name" value="Calcium-transporting ATPase, cytoplasmic domain N"/>
    <property type="match status" value="1"/>
</dbReference>
<dbReference type="SFLD" id="SFLDF00027">
    <property type="entry name" value="p-type_atpase"/>
    <property type="match status" value="1"/>
</dbReference>
<feature type="transmembrane region" description="Helical" evidence="10">
    <location>
        <begin position="922"/>
        <end position="942"/>
    </location>
</feature>
<dbReference type="Pfam" id="PF00690">
    <property type="entry name" value="Cation_ATPase_N"/>
    <property type="match status" value="1"/>
</dbReference>
<dbReference type="PANTHER" id="PTHR43294">
    <property type="entry name" value="SODIUM/POTASSIUM-TRANSPORTING ATPASE SUBUNIT ALPHA"/>
    <property type="match status" value="1"/>
</dbReference>
<dbReference type="SUPFAM" id="SSF81665">
    <property type="entry name" value="Calcium ATPase, transmembrane domain M"/>
    <property type="match status" value="1"/>
</dbReference>
<keyword evidence="5" id="KW-0547">Nucleotide-binding</keyword>
<evidence type="ECO:0000256" key="9">
    <source>
        <dbReference type="ARBA" id="ARBA00023136"/>
    </source>
</evidence>
<dbReference type="InterPro" id="IPR044492">
    <property type="entry name" value="P_typ_ATPase_HD_dom"/>
</dbReference>
<keyword evidence="8 10" id="KW-1133">Transmembrane helix</keyword>
<dbReference type="InterPro" id="IPR018303">
    <property type="entry name" value="ATPase_P-typ_P_site"/>
</dbReference>
<dbReference type="InterPro" id="IPR023299">
    <property type="entry name" value="ATPase_P-typ_cyto_dom_N"/>
</dbReference>
<feature type="transmembrane region" description="Helical" evidence="10">
    <location>
        <begin position="269"/>
        <end position="291"/>
    </location>
</feature>
<sequence>MLALHQPIWTLPVEAVYESLTTSETGLSDLEASQRLAKFGLNELPAPAHRALWLRFTDQLTHFMALLLWVAGILAFVSRTPALGWAIWAVIWINALFSFWQEFQAERALGALKNVLPMQVKVYRNGTLQQIVARELVRGDVVQLEEGDRIPADARLVSAESFYVDTSVLTGESLPVARNAHPVRMREAVLLRSGKPLTRQGEYPLQEQINPAEIANLVLAGATVAAGRAVAVVYATGAQTEFGQVAHLTTIIRREPSTLEVQVTRIVRLITAIAIAMGITVFLLSYLLIGMSVSESSIFAIGIIVANVPEGLLPTVTLALALGVQRMAKQNALVKRLSAVETLSATSVICTDKTGTLTKNEMTVRYLWIPRQPQQQTGVPAPEETSPDNASRLPPHLIQVTGAGYDPTDGTVQMPADYEAAWKVRLLLIGAALCSNARLMHPSPNRWQEIGDPTEAALLVVTAKAGLNLESLQHQFPRLREVPFDSRRRMMTVVLDWRSSDIWTSTIPHLAITKGAPLEVLRHCRSILRNGTIEDLTQTVGDEVIAVNDELARQGFRVLGLAARRGDETLCTLRAQELEQDLIFIGLIAMFDPPRPEVPDAIARCHAAGVKVTMVTGDYGLTAEAIAQKIGLVRNHHNLHERVRVVTGEGMGHLSDAQLRQILKYRSTLVFARMSPEHKLRLVQAYKDIGEVVAVTGDGVNDAPALRAAHIGIAMGMNGTDVAREAADIVLTDDNFATIVQAIALGRGIYQNIRKFMTYILASNIPEIMPFLAMVIFKVPPALTILQILAVDLGTDMVPALALGAESPEAGIMTHPPRPKQEFLLNTPLLLRAYGFLGMIETILSLLGFYLVWWSHGYSLSDLQQVTPMILNHTADPSLTAIYRQATTVTLVAIVACQIGNLFACRSEWGSILRLNWLDNRLLWLGIWVECMVVIALIYVPFLSRVFTTSPLTSWQWLLLLICPPILLSAEEGRKMVFRKWQGS</sequence>
<dbReference type="SUPFAM" id="SSF81660">
    <property type="entry name" value="Metal cation-transporting ATPase, ATP-binding domain N"/>
    <property type="match status" value="1"/>
</dbReference>
<evidence type="ECO:0000256" key="10">
    <source>
        <dbReference type="SAM" id="Phobius"/>
    </source>
</evidence>
<dbReference type="GO" id="GO:0005886">
    <property type="term" value="C:plasma membrane"/>
    <property type="evidence" value="ECO:0007669"/>
    <property type="project" value="UniProtKB-SubCell"/>
</dbReference>